<sequence length="327" mass="34014">MTTQLTRQRLPHRSALTVAAVASLFLTVACAGSDGDGTTTIENAANDAGASTENGYDYGDGYGSDTGAATQLGEPAGQLTLADDSELGEVVTDSEGFTLYRFENDTADPPTSNCEGDCLVAWPAVPAEDASATSGIDPDLLGEVERSDGSLQLTLNGWPVYRYAEDTAPGDINGHGVGGVWNALAPSGAPAGSDAAEGGGGEAGGEEFDALNIVDDPELGEIVSDSEGRTLYRFDNDTAWPMSTGCEGACLDTWIPAEFIEPEVAEELGFDPELIIPFERPDGTIQLTIDCWPLYYFTGDQEPGDTTGHGAQGLWWAVTPEGGKAAA</sequence>
<dbReference type="EMBL" id="JAVREM010000005">
    <property type="protein sequence ID" value="MDT0318273.1"/>
    <property type="molecule type" value="Genomic_DNA"/>
</dbReference>
<dbReference type="NCBIfam" id="NF040526">
    <property type="entry name" value="SCO0930_lipo"/>
    <property type="match status" value="1"/>
</dbReference>
<dbReference type="PANTHER" id="PTHR39335:SF1">
    <property type="entry name" value="BLL4220 PROTEIN"/>
    <property type="match status" value="1"/>
</dbReference>
<comment type="caution">
    <text evidence="3">The sequence shown here is derived from an EMBL/GenBank/DDBJ whole genome shotgun (WGS) entry which is preliminary data.</text>
</comment>
<dbReference type="InterPro" id="IPR005297">
    <property type="entry name" value="Lipoprotein_repeat"/>
</dbReference>
<feature type="chain" id="PRO_5046943712" evidence="2">
    <location>
        <begin position="32"/>
        <end position="327"/>
    </location>
</feature>
<feature type="region of interest" description="Disordered" evidence="1">
    <location>
        <begin position="45"/>
        <end position="71"/>
    </location>
</feature>
<proteinExistence type="predicted"/>
<evidence type="ECO:0000256" key="1">
    <source>
        <dbReference type="SAM" id="MobiDB-lite"/>
    </source>
</evidence>
<keyword evidence="2" id="KW-0732">Signal</keyword>
<feature type="compositionally biased region" description="Polar residues" evidence="1">
    <location>
        <begin position="45"/>
        <end position="54"/>
    </location>
</feature>
<keyword evidence="4" id="KW-1185">Reference proteome</keyword>
<protein>
    <submittedName>
        <fullName evidence="3">SCO0930 family lipoprotein</fullName>
    </submittedName>
</protein>
<accession>A0ABU2LLY2</accession>
<reference evidence="4" key="1">
    <citation type="submission" date="2023-07" db="EMBL/GenBank/DDBJ databases">
        <title>30 novel species of actinomycetes from the DSMZ collection.</title>
        <authorList>
            <person name="Nouioui I."/>
        </authorList>
    </citation>
    <scope>NUCLEOTIDE SEQUENCE [LARGE SCALE GENOMIC DNA]</scope>
    <source>
        <strain evidence="4">DSM 44918</strain>
    </source>
</reference>
<dbReference type="Proteomes" id="UP001183420">
    <property type="component" value="Unassembled WGS sequence"/>
</dbReference>
<evidence type="ECO:0000313" key="3">
    <source>
        <dbReference type="EMBL" id="MDT0318273.1"/>
    </source>
</evidence>
<gene>
    <name evidence="3" type="ORF">RNC47_07995</name>
</gene>
<dbReference type="PANTHER" id="PTHR39335">
    <property type="entry name" value="BLL4220 PROTEIN"/>
    <property type="match status" value="1"/>
</dbReference>
<dbReference type="Pfam" id="PF03640">
    <property type="entry name" value="Lipoprotein_15"/>
    <property type="match status" value="4"/>
</dbReference>
<feature type="signal peptide" evidence="2">
    <location>
        <begin position="1"/>
        <end position="31"/>
    </location>
</feature>
<evidence type="ECO:0000256" key="2">
    <source>
        <dbReference type="SAM" id="SignalP"/>
    </source>
</evidence>
<dbReference type="RefSeq" id="WP_311596840.1">
    <property type="nucleotide sequence ID" value="NZ_JAVREM010000005.1"/>
</dbReference>
<dbReference type="PROSITE" id="PS51257">
    <property type="entry name" value="PROKAR_LIPOPROTEIN"/>
    <property type="match status" value="1"/>
</dbReference>
<evidence type="ECO:0000313" key="4">
    <source>
        <dbReference type="Proteomes" id="UP001183420"/>
    </source>
</evidence>
<keyword evidence="3" id="KW-0449">Lipoprotein</keyword>
<name>A0ABU2LLY2_9ACTN</name>
<dbReference type="InterPro" id="IPR047910">
    <property type="entry name" value="SCO0930-like"/>
</dbReference>
<organism evidence="3 4">
    <name type="scientific">Streptomyces millisiae</name>
    <dbReference type="NCBI Taxonomy" id="3075542"/>
    <lineage>
        <taxon>Bacteria</taxon>
        <taxon>Bacillati</taxon>
        <taxon>Actinomycetota</taxon>
        <taxon>Actinomycetes</taxon>
        <taxon>Kitasatosporales</taxon>
        <taxon>Streptomycetaceae</taxon>
        <taxon>Streptomyces</taxon>
    </lineage>
</organism>